<evidence type="ECO:0000313" key="2">
    <source>
        <dbReference type="Proteomes" id="UP000650485"/>
    </source>
</evidence>
<protein>
    <submittedName>
        <fullName evidence="1">Uncharacterized protein</fullName>
    </submittedName>
</protein>
<gene>
    <name evidence="1" type="ORF">H7R52_01765</name>
</gene>
<accession>A0A923SSP7</accession>
<dbReference type="Proteomes" id="UP000650485">
    <property type="component" value="Unassembled WGS sequence"/>
</dbReference>
<proteinExistence type="predicted"/>
<name>A0A923SSP7_WEICO</name>
<reference evidence="1" key="1">
    <citation type="submission" date="2020-08" db="EMBL/GenBank/DDBJ databases">
        <title>Complete genome sequence of Weissella confusa strain FS54 provides insights into metabolic potential.</title>
        <authorList>
            <person name="Fhoula I."/>
            <person name="Najjari A."/>
            <person name="Lekired A."/>
            <person name="Bessrour-Aouam N."/>
            <person name="Jaballah S."/>
            <person name="Klibi N."/>
            <person name="Ouzari H.-I."/>
        </authorList>
    </citation>
    <scope>NUCLEOTIDE SEQUENCE</scope>
    <source>
        <strain evidence="1">FS54</strain>
    </source>
</reference>
<dbReference type="AlphaFoldDB" id="A0A923SSP7"/>
<organism evidence="1 2">
    <name type="scientific">Weissella confusa</name>
    <name type="common">Lactobacillus confusus</name>
    <dbReference type="NCBI Taxonomy" id="1583"/>
    <lineage>
        <taxon>Bacteria</taxon>
        <taxon>Bacillati</taxon>
        <taxon>Bacillota</taxon>
        <taxon>Bacilli</taxon>
        <taxon>Lactobacillales</taxon>
        <taxon>Lactobacillaceae</taxon>
        <taxon>Weissella</taxon>
    </lineage>
</organism>
<dbReference type="EMBL" id="JACSZT010000002">
    <property type="protein sequence ID" value="MBC6498232.1"/>
    <property type="molecule type" value="Genomic_DNA"/>
</dbReference>
<evidence type="ECO:0000313" key="1">
    <source>
        <dbReference type="EMBL" id="MBC6498232.1"/>
    </source>
</evidence>
<sequence length="74" mass="8407">MFHSKTMQVDPLPANLVSIEGREVNEVHESLNNEFFDRDKPVFDAVSSADIDKMIAFAQTYSQFLDAEIAKTKE</sequence>
<comment type="caution">
    <text evidence="1">The sequence shown here is derived from an EMBL/GenBank/DDBJ whole genome shotgun (WGS) entry which is preliminary data.</text>
</comment>